<feature type="domain" description="PKD" evidence="2">
    <location>
        <begin position="926"/>
        <end position="1011"/>
    </location>
</feature>
<dbReference type="SMART" id="SM00089">
    <property type="entry name" value="PKD"/>
    <property type="match status" value="2"/>
</dbReference>
<evidence type="ECO:0000313" key="3">
    <source>
        <dbReference type="EMBL" id="GAA4344297.1"/>
    </source>
</evidence>
<protein>
    <recommendedName>
        <fullName evidence="2">PKD domain-containing protein</fullName>
    </recommendedName>
</protein>
<evidence type="ECO:0000256" key="1">
    <source>
        <dbReference type="SAM" id="SignalP"/>
    </source>
</evidence>
<accession>A0ABP8HTR6</accession>
<dbReference type="InterPro" id="IPR022409">
    <property type="entry name" value="PKD/Chitinase_dom"/>
</dbReference>
<dbReference type="RefSeq" id="WP_345258317.1">
    <property type="nucleotide sequence ID" value="NZ_BAABGY010000019.1"/>
</dbReference>
<dbReference type="InterPro" id="IPR013783">
    <property type="entry name" value="Ig-like_fold"/>
</dbReference>
<feature type="chain" id="PRO_5045125372" description="PKD domain-containing protein" evidence="1">
    <location>
        <begin position="26"/>
        <end position="1178"/>
    </location>
</feature>
<dbReference type="InterPro" id="IPR011044">
    <property type="entry name" value="Quino_amine_DH_bsu"/>
</dbReference>
<reference evidence="4" key="1">
    <citation type="journal article" date="2019" name="Int. J. Syst. Evol. Microbiol.">
        <title>The Global Catalogue of Microorganisms (GCM) 10K type strain sequencing project: providing services to taxonomists for standard genome sequencing and annotation.</title>
        <authorList>
            <consortium name="The Broad Institute Genomics Platform"/>
            <consortium name="The Broad Institute Genome Sequencing Center for Infectious Disease"/>
            <person name="Wu L."/>
            <person name="Ma J."/>
        </authorList>
    </citation>
    <scope>NUCLEOTIDE SEQUENCE [LARGE SCALE GENOMIC DNA]</scope>
    <source>
        <strain evidence="4">JCM 17919</strain>
    </source>
</reference>
<evidence type="ECO:0000259" key="2">
    <source>
        <dbReference type="PROSITE" id="PS50093"/>
    </source>
</evidence>
<dbReference type="InterPro" id="IPR000601">
    <property type="entry name" value="PKD_dom"/>
</dbReference>
<proteinExistence type="predicted"/>
<dbReference type="Gene3D" id="2.60.40.10">
    <property type="entry name" value="Immunoglobulins"/>
    <property type="match status" value="2"/>
</dbReference>
<dbReference type="SUPFAM" id="SSF50969">
    <property type="entry name" value="YVTN repeat-like/Quinoprotein amine dehydrogenase"/>
    <property type="match status" value="1"/>
</dbReference>
<dbReference type="Pfam" id="PF13585">
    <property type="entry name" value="CHU_C"/>
    <property type="match status" value="1"/>
</dbReference>
<dbReference type="InterPro" id="IPR015943">
    <property type="entry name" value="WD40/YVTN_repeat-like_dom_sf"/>
</dbReference>
<organism evidence="3 4">
    <name type="scientific">Flaviaesturariibacter amylovorans</name>
    <dbReference type="NCBI Taxonomy" id="1084520"/>
    <lineage>
        <taxon>Bacteria</taxon>
        <taxon>Pseudomonadati</taxon>
        <taxon>Bacteroidota</taxon>
        <taxon>Chitinophagia</taxon>
        <taxon>Chitinophagales</taxon>
        <taxon>Chitinophagaceae</taxon>
        <taxon>Flaviaestuariibacter</taxon>
    </lineage>
</organism>
<dbReference type="Pfam" id="PF18911">
    <property type="entry name" value="PKD_4"/>
    <property type="match status" value="1"/>
</dbReference>
<comment type="caution">
    <text evidence="3">The sequence shown here is derived from an EMBL/GenBank/DDBJ whole genome shotgun (WGS) entry which is preliminary data.</text>
</comment>
<dbReference type="PANTHER" id="PTHR47197">
    <property type="entry name" value="PROTEIN NIRF"/>
    <property type="match status" value="1"/>
</dbReference>
<dbReference type="NCBIfam" id="TIGR04131">
    <property type="entry name" value="Bac_Flav_CTERM"/>
    <property type="match status" value="1"/>
</dbReference>
<dbReference type="InterPro" id="IPR051200">
    <property type="entry name" value="Host-pathogen_enzymatic-act"/>
</dbReference>
<evidence type="ECO:0000313" key="4">
    <source>
        <dbReference type="Proteomes" id="UP001501725"/>
    </source>
</evidence>
<dbReference type="EMBL" id="BAABGY010000019">
    <property type="protein sequence ID" value="GAA4344297.1"/>
    <property type="molecule type" value="Genomic_DNA"/>
</dbReference>
<dbReference type="CDD" id="cd00146">
    <property type="entry name" value="PKD"/>
    <property type="match status" value="1"/>
</dbReference>
<dbReference type="InterPro" id="IPR026341">
    <property type="entry name" value="T9SS_type_B"/>
</dbReference>
<dbReference type="PANTHER" id="PTHR47197:SF3">
    <property type="entry name" value="DIHYDRO-HEME D1 DEHYDROGENASE"/>
    <property type="match status" value="1"/>
</dbReference>
<keyword evidence="4" id="KW-1185">Reference proteome</keyword>
<name>A0ABP8HTR6_9BACT</name>
<dbReference type="Proteomes" id="UP001501725">
    <property type="component" value="Unassembled WGS sequence"/>
</dbReference>
<dbReference type="InterPro" id="IPR035986">
    <property type="entry name" value="PKD_dom_sf"/>
</dbReference>
<dbReference type="Gene3D" id="2.130.10.10">
    <property type="entry name" value="YVTN repeat-like/Quinoprotein amine dehydrogenase"/>
    <property type="match status" value="3"/>
</dbReference>
<sequence>MRRRFLPKRWCLLALSLALCGSSNAQFNFPGIDVTGVSATTVCPGAPLTVTYTATGLQPGNVFAAWLIPATGNTYHPHIIGTLSAHGSGSMQVRLPNVIAPGNYRIQIQSNDTLWSSWTLSSPITVRPVATFIRYGPAPLCALGTVSPVITGTAGGVFSAPPGVSINPATGVVDLGLSVPGKYRITYTYPGGTCSEAHTELTITPRPEADPPASQDVCSGTPTAPVVFTGSAAYYDWTNSNPAIGLPASGRGPIPAFTPVNTTGAAITATITVTPRARKVLAFAPAYGSTSLTVYNTANDSVERRQTVPFQPLFSALSPDSSRLYLVTRFHRQLLCLDTETGATIGTTLLGDQPAGVRVSPDGRRLFVACLDGVYVYGAQPLTLEAVVPVGGAAYDVRLSPDGRYAFASVPASDYVAAINTSTLLVERRITVGNRPLVFNSGPQHMTLSPDGQRLYVPIVYDGIVRVINTATLSVQQTIDVGDFWLGALTVSPDGNTLYISSWDQYRVLIHDALTGAHLGQMSTPWSTTPAGLGVVPGEPGRLYAGTSGNAAATLVFDTEKRQLAAVLRSGDNSYNLGETMAGVPGCAGTPRTFTITVQPAGAATLRYDGSPFCGGPGTAAPTITSTPGGTFSAPSGLAIDAATGVINLGTSLPGTYTVSYAYPCGGTAATATVQIEQRPAVTLDYGSGPLCAGSGTAAPALTGPAGGSFSATPAGLSLSTATGLIDLSGSVPGTYSVVYALPAGGACPAGSGTATVTVRAPEAVGLVADQQYCAGALATPPPFTGATAYSWTNSNPAIGLPAAGSGHLPAFVASNGSNAPASAQITVTSAGSSCPGPARTFSITVHPAPQGLLLRPADSVLCPGTPVPLHATGGTSYQWSVNGVPIAGATGALFGATGPGRYTVQVTNAAGCSAPAPGFVTLRLPPTPAVAFEVADTCQHATARFRNPAGNSALRYSWTFGDGNSSLAEAPAHRYATPGTYTVTLQVSLPACSAATASLTRPVTILPAPAAQRLPDVWVRAGGPQQLEARLLAGARYTWTPGAPLSDPASANPVLLTDSDELFRIGMLLPNGCVVTDTLQAKAYSEVDILVADGFTPNNDGRNDRLHAVPRGIRAFRYFRIYNRWGALVFETTDSARGWDGTYKGTLQGGFSFVWIAEGVGQEGQRVLRKGTVTVIR</sequence>
<keyword evidence="1" id="KW-0732">Signal</keyword>
<gene>
    <name evidence="3" type="ORF">GCM10023184_45410</name>
</gene>
<dbReference type="SUPFAM" id="SSF49299">
    <property type="entry name" value="PKD domain"/>
    <property type="match status" value="1"/>
</dbReference>
<feature type="signal peptide" evidence="1">
    <location>
        <begin position="1"/>
        <end position="25"/>
    </location>
</feature>
<dbReference type="PROSITE" id="PS50093">
    <property type="entry name" value="PKD"/>
    <property type="match status" value="1"/>
</dbReference>